<dbReference type="Pfam" id="PF00961">
    <property type="entry name" value="LAGLIDADG_1"/>
    <property type="match status" value="1"/>
</dbReference>
<dbReference type="GO" id="GO:0004519">
    <property type="term" value="F:endonuclease activity"/>
    <property type="evidence" value="ECO:0007669"/>
    <property type="project" value="InterPro"/>
</dbReference>
<reference evidence="2 3" key="1">
    <citation type="journal article" date="2016" name="Nat. Commun.">
        <title>Thousands of microbial genomes shed light on interconnected biogeochemical processes in an aquifer system.</title>
        <authorList>
            <person name="Anantharaman K."/>
            <person name="Brown C.T."/>
            <person name="Hug L.A."/>
            <person name="Sharon I."/>
            <person name="Castelle C.J."/>
            <person name="Probst A.J."/>
            <person name="Thomas B.C."/>
            <person name="Singh A."/>
            <person name="Wilkins M.J."/>
            <person name="Karaoz U."/>
            <person name="Brodie E.L."/>
            <person name="Williams K.H."/>
            <person name="Hubbard S.S."/>
            <person name="Banfield J.F."/>
        </authorList>
    </citation>
    <scope>NUCLEOTIDE SEQUENCE [LARGE SCALE GENOMIC DNA]</scope>
</reference>
<accession>A0A1G2B7C1</accession>
<feature type="domain" description="Homing endonuclease LAGLIDADG" evidence="1">
    <location>
        <begin position="6"/>
        <end position="88"/>
    </location>
</feature>
<dbReference type="SUPFAM" id="SSF55608">
    <property type="entry name" value="Homing endonucleases"/>
    <property type="match status" value="1"/>
</dbReference>
<protein>
    <recommendedName>
        <fullName evidence="1">Homing endonuclease LAGLIDADG domain-containing protein</fullName>
    </recommendedName>
</protein>
<dbReference type="Gene3D" id="3.10.28.10">
    <property type="entry name" value="Homing endonucleases"/>
    <property type="match status" value="1"/>
</dbReference>
<organism evidence="2 3">
    <name type="scientific">Candidatus Kerfeldbacteria bacterium RIFCSPHIGHO2_12_FULL_48_17</name>
    <dbReference type="NCBI Taxonomy" id="1798542"/>
    <lineage>
        <taxon>Bacteria</taxon>
        <taxon>Candidatus Kerfeldiibacteriota</taxon>
    </lineage>
</organism>
<evidence type="ECO:0000313" key="2">
    <source>
        <dbReference type="EMBL" id="OGY85113.1"/>
    </source>
</evidence>
<dbReference type="InterPro" id="IPR027434">
    <property type="entry name" value="Homing_endonucl"/>
</dbReference>
<evidence type="ECO:0000313" key="3">
    <source>
        <dbReference type="Proteomes" id="UP000176952"/>
    </source>
</evidence>
<evidence type="ECO:0000259" key="1">
    <source>
        <dbReference type="Pfam" id="PF00961"/>
    </source>
</evidence>
<dbReference type="AlphaFoldDB" id="A0A1G2B7C1"/>
<sequence length="153" mass="18037">MEFAYIAGFLDGDGSIMLQIKKRSDARIGWRFMCTICFYQDSRHEKPLYWIRKKLNIGYISKRNDRITELRINGYNQCEKIMKSLYPYIRFKKPQAEAFLRAAHLLKRKQAGALTSTEKQRLIKYMMKIQSCNYQSSGKRSAAQYKKMIGLTP</sequence>
<gene>
    <name evidence="2" type="ORF">A3F54_01560</name>
</gene>
<proteinExistence type="predicted"/>
<name>A0A1G2B7C1_9BACT</name>
<dbReference type="EMBL" id="MHKD01000005">
    <property type="protein sequence ID" value="OGY85113.1"/>
    <property type="molecule type" value="Genomic_DNA"/>
</dbReference>
<dbReference type="InterPro" id="IPR004860">
    <property type="entry name" value="LAGLIDADG_dom"/>
</dbReference>
<dbReference type="Proteomes" id="UP000176952">
    <property type="component" value="Unassembled WGS sequence"/>
</dbReference>
<comment type="caution">
    <text evidence="2">The sequence shown here is derived from an EMBL/GenBank/DDBJ whole genome shotgun (WGS) entry which is preliminary data.</text>
</comment>